<keyword evidence="2" id="KW-1185">Reference proteome</keyword>
<gene>
    <name evidence="1" type="ORF">M0813_25307</name>
</gene>
<accession>A0ABQ8Y3V8</accession>
<dbReference type="EMBL" id="JAOAOG010000227">
    <property type="protein sequence ID" value="KAJ6239255.1"/>
    <property type="molecule type" value="Genomic_DNA"/>
</dbReference>
<name>A0ABQ8Y3V8_9EUKA</name>
<reference evidence="1" key="1">
    <citation type="submission" date="2022-08" db="EMBL/GenBank/DDBJ databases">
        <title>Novel sulfate-reducing endosymbionts in the free-living metamonad Anaeramoeba.</title>
        <authorList>
            <person name="Jerlstrom-Hultqvist J."/>
            <person name="Cepicka I."/>
            <person name="Gallot-Lavallee L."/>
            <person name="Salas-Leiva D."/>
            <person name="Curtis B.A."/>
            <person name="Zahonova K."/>
            <person name="Pipaliya S."/>
            <person name="Dacks J."/>
            <person name="Roger A.J."/>
        </authorList>
    </citation>
    <scope>NUCLEOTIDE SEQUENCE</scope>
    <source>
        <strain evidence="1">Schooner1</strain>
    </source>
</reference>
<comment type="caution">
    <text evidence="1">The sequence shown here is derived from an EMBL/GenBank/DDBJ whole genome shotgun (WGS) entry which is preliminary data.</text>
</comment>
<protein>
    <submittedName>
        <fullName evidence="1">Uncharacterized protein</fullName>
    </submittedName>
</protein>
<evidence type="ECO:0000313" key="2">
    <source>
        <dbReference type="Proteomes" id="UP001150062"/>
    </source>
</evidence>
<organism evidence="1 2">
    <name type="scientific">Anaeramoeba flamelloides</name>
    <dbReference type="NCBI Taxonomy" id="1746091"/>
    <lineage>
        <taxon>Eukaryota</taxon>
        <taxon>Metamonada</taxon>
        <taxon>Anaeramoebidae</taxon>
        <taxon>Anaeramoeba</taxon>
    </lineage>
</organism>
<evidence type="ECO:0000313" key="1">
    <source>
        <dbReference type="EMBL" id="KAJ6239255.1"/>
    </source>
</evidence>
<proteinExistence type="predicted"/>
<dbReference type="Proteomes" id="UP001150062">
    <property type="component" value="Unassembled WGS sequence"/>
</dbReference>
<sequence>MIRVTKQKVGYKRRIENHKHLKILIQNQQKKKKTLFENINPQNSQSQFYSKEKNTEKMVKDILKTLILKTLGLWQRRTKLPNSVYRVIKKYVQVLIAEEEQSQSQKNNSYNHDNFLFRIEAKAYKIDVDSEEFKIIKERIKTILKLKKFKSNSKSTQN</sequence>